<dbReference type="EMBL" id="PEKT02000007">
    <property type="protein sequence ID" value="PIS51570.1"/>
    <property type="molecule type" value="Genomic_DNA"/>
</dbReference>
<evidence type="ECO:0000313" key="4">
    <source>
        <dbReference type="EMBL" id="PIS51570.1"/>
    </source>
</evidence>
<reference evidence="3" key="4">
    <citation type="submission" date="2024-03" db="EMBL/GenBank/DDBJ databases">
        <title>Improved genome assembly of Candida auris strain B8441 and annotation of B11205.</title>
        <authorList>
            <person name="Cauldron N.C."/>
            <person name="Shea T."/>
            <person name="Cuomo C.A."/>
        </authorList>
    </citation>
    <scope>NUCLEOTIDE SEQUENCE</scope>
    <source>
        <strain evidence="3">B8441</strain>
    </source>
</reference>
<dbReference type="GO" id="GO:0006361">
    <property type="term" value="P:transcription initiation at RNA polymerase I promoter"/>
    <property type="evidence" value="ECO:0007669"/>
    <property type="project" value="InterPro"/>
</dbReference>
<name>A0A2H0ZLQ9_CANAR</name>
<dbReference type="PANTHER" id="PTHR12790:SF0">
    <property type="entry name" value="RNA POLYMERASE I-SPECIFIC TRANSCRIPTION INITIATION FACTOR RRN3-RELATED"/>
    <property type="match status" value="1"/>
</dbReference>
<dbReference type="Pfam" id="PF05327">
    <property type="entry name" value="RRN3"/>
    <property type="match status" value="1"/>
</dbReference>
<feature type="compositionally biased region" description="Acidic residues" evidence="2">
    <location>
        <begin position="569"/>
        <end position="604"/>
    </location>
</feature>
<comment type="similarity">
    <text evidence="1">Belongs to the RRN3 family.</text>
</comment>
<dbReference type="GO" id="GO:0005634">
    <property type="term" value="C:nucleus"/>
    <property type="evidence" value="ECO:0007669"/>
    <property type="project" value="TreeGrafter"/>
</dbReference>
<evidence type="ECO:0000313" key="5">
    <source>
        <dbReference type="Proteomes" id="UP000230249"/>
    </source>
</evidence>
<reference evidence="3 5" key="3">
    <citation type="journal article" date="2018" name="Nat. Commun.">
        <title>Genomic insights into multidrug-resistance, mating and virulence in Candida auris and related emerging species.</title>
        <authorList>
            <person name="Munoz J.F."/>
            <person name="Gade L."/>
            <person name="Chow N.A."/>
            <person name="Loparev V.N."/>
            <person name="Juieng P."/>
            <person name="Berkow E.L."/>
            <person name="Farrer R.A."/>
            <person name="Litvintseva A.P."/>
            <person name="Cuomo C.A."/>
        </authorList>
    </citation>
    <scope>GENOME REANNOTATION</scope>
    <source>
        <strain evidence="3 5">B8441</strain>
    </source>
</reference>
<comment type="caution">
    <text evidence="4">The sequence shown here is derived from an EMBL/GenBank/DDBJ whole genome shotgun (WGS) entry which is preliminary data.</text>
</comment>
<dbReference type="PANTHER" id="PTHR12790">
    <property type="entry name" value="TRANSCRIPTION INITIATION FACTOR IA RRN3"/>
    <property type="match status" value="1"/>
</dbReference>
<dbReference type="AlphaFoldDB" id="A0A2H0ZLQ9"/>
<dbReference type="OMA" id="VCSPAIV"/>
<evidence type="ECO:0000256" key="2">
    <source>
        <dbReference type="SAM" id="MobiDB-lite"/>
    </source>
</evidence>
<dbReference type="VEuPathDB" id="FungiDB:CJJ07_001297"/>
<dbReference type="Proteomes" id="UP000230249">
    <property type="component" value="Unassembled WGS sequence"/>
</dbReference>
<dbReference type="VEuPathDB" id="FungiDB:CJI96_0001696"/>
<accession>A0A2H0ZLQ9</accession>
<dbReference type="VEuPathDB" id="FungiDB:B9J08_003162"/>
<evidence type="ECO:0008006" key="6">
    <source>
        <dbReference type="Google" id="ProtNLM"/>
    </source>
</evidence>
<protein>
    <recommendedName>
        <fullName evidence="6">RNA polymerase I-specific transcription initiation factor RRN3</fullName>
    </recommendedName>
</protein>
<dbReference type="VEuPathDB" id="FungiDB:CJJ09_000944"/>
<gene>
    <name evidence="4" type="ORF">B9J08_003162</name>
    <name evidence="3" type="ORF">B9J08_01020</name>
</gene>
<reference evidence="4 5" key="1">
    <citation type="journal article" date="2017" name="Clin. Infect. Dis.">
        <title>Simultaneous emergence of multidrug-resistant Candida auris on 3 continents confirmed by whole-genome sequencing and epidemiological analyses.</title>
        <authorList>
            <person name="Lockhart S.R."/>
            <person name="Etienne K.A."/>
            <person name="Vallabhaneni S."/>
            <person name="Farooqi J."/>
            <person name="Chowdhary A."/>
            <person name="Govender N.P."/>
            <person name="Colombo A.L."/>
            <person name="Calvo B."/>
            <person name="Cuomo C.A."/>
            <person name="Desjardins C.A."/>
            <person name="Berkow E.L."/>
            <person name="Castanheira M."/>
            <person name="Magobo R.E."/>
            <person name="Jabeen K."/>
            <person name="Asghar R.J."/>
            <person name="Meis J.F."/>
            <person name="Jackson B."/>
            <person name="Chiller T."/>
            <person name="Litvintseva A.P."/>
        </authorList>
    </citation>
    <scope>NUCLEOTIDE SEQUENCE [LARGE SCALE GENOMIC DNA]</scope>
    <source>
        <strain evidence="4 5">B8441</strain>
    </source>
</reference>
<dbReference type="InterPro" id="IPR007991">
    <property type="entry name" value="RNA_pol_I_trans_ini_fac_RRN3"/>
</dbReference>
<feature type="region of interest" description="Disordered" evidence="2">
    <location>
        <begin position="550"/>
        <end position="604"/>
    </location>
</feature>
<dbReference type="GO" id="GO:0001181">
    <property type="term" value="F:RNA polymerase I general transcription initiation factor activity"/>
    <property type="evidence" value="ECO:0007669"/>
    <property type="project" value="InterPro"/>
</dbReference>
<sequence length="604" mass="69103">MESESAVTDAVYAVLVKTALESLEKSDSIRTLTEKVNLPPTHAKAMSLSNLNIVLKKLIVNISKLETKAYEPLITALLRYPWMEIGVSDSSREKIAFHSFVDLYSQFLIVLTSSFPRYLPEAVKKIIGEFPDLDSDVYPHHKILQTFIRCSPTCINLIPRTLNGVSPHHVSSSTAEITNFVKNAIGVISYCSDLSYSIWQLVVELCIKLDVDLQNELDDLDDEAVEELINGEDDSDDVVEAEDEDNLEENGAEVYEIASTTNIKQMVSKLDKVMEFLLTITAPSFTVEEINNGNGVHLFNTLASLFKTHVLPTHFTKSIQFLMFHVSQYQPELADSFLVMLIDVAFNQKETAEKRLKALQYLSSYIARANNLTRHQVVFIVSYLIGWINKYISEREHEVFEFSDSSTGGMERFKLFYATFQTLLYIFCFRHKLLVKEDPDHVNGEWECEIDRFFQRVIIAKFNPLKYCDETVVSIFANLATKLNVCYCYSIIEHNKRERMIQGNSKMPSTVGNFRHKQEFLDLEAYFPFDPVVLPASKKIIEKNYVEWSQVNPVDEDDDEDDSGSHREEDDDEDDIDSEGESDVEEKDEEQDVESAEEDSDREA</sequence>
<reference evidence="4" key="2">
    <citation type="submission" date="2017-11" db="EMBL/GenBank/DDBJ databases">
        <title>Candida auris genome assembly and annotation.</title>
        <authorList>
            <person name="Munoz J.F."/>
            <person name="Gade L.G."/>
            <person name="Chow N.A."/>
            <person name="Litvintseva A.P."/>
            <person name="Loparev V.N."/>
            <person name="Cuomo C.A."/>
        </authorList>
    </citation>
    <scope>NUCLEOTIDE SEQUENCE</scope>
    <source>
        <strain evidence="4">B8441</strain>
    </source>
</reference>
<dbReference type="GO" id="GO:0001042">
    <property type="term" value="F:RNA polymerase I core binding"/>
    <property type="evidence" value="ECO:0007669"/>
    <property type="project" value="TreeGrafter"/>
</dbReference>
<dbReference type="VEuPathDB" id="FungiDB:QG37_02166"/>
<dbReference type="EMBL" id="PEKT03000001">
    <property type="protein sequence ID" value="KAK8442676.1"/>
    <property type="molecule type" value="Genomic_DNA"/>
</dbReference>
<dbReference type="STRING" id="498019.A0A2H0ZLQ9"/>
<proteinExistence type="inferred from homology"/>
<evidence type="ECO:0000256" key="1">
    <source>
        <dbReference type="ARBA" id="ARBA00010098"/>
    </source>
</evidence>
<dbReference type="VEuPathDB" id="FungiDB:CJI97_003234"/>
<evidence type="ECO:0000313" key="3">
    <source>
        <dbReference type="EMBL" id="KAK8442676.1"/>
    </source>
</evidence>
<keyword evidence="5" id="KW-1185">Reference proteome</keyword>
<organism evidence="4">
    <name type="scientific">Candidozyma auris</name>
    <name type="common">Yeast</name>
    <name type="synonym">Candida auris</name>
    <dbReference type="NCBI Taxonomy" id="498019"/>
    <lineage>
        <taxon>Eukaryota</taxon>
        <taxon>Fungi</taxon>
        <taxon>Dikarya</taxon>
        <taxon>Ascomycota</taxon>
        <taxon>Saccharomycotina</taxon>
        <taxon>Pichiomycetes</taxon>
        <taxon>Metschnikowiaceae</taxon>
        <taxon>Candidozyma</taxon>
    </lineage>
</organism>